<comment type="caution">
    <text evidence="2">The sequence shown here is derived from an EMBL/GenBank/DDBJ whole genome shotgun (WGS) entry which is preliminary data.</text>
</comment>
<accession>A0A5A7UMC4</accession>
<dbReference type="Proteomes" id="UP000321393">
    <property type="component" value="Unassembled WGS sequence"/>
</dbReference>
<proteinExistence type="predicted"/>
<protein>
    <submittedName>
        <fullName evidence="2">Myricetin O-methyltransferase</fullName>
    </submittedName>
</protein>
<organism evidence="2 3">
    <name type="scientific">Cucumis melo var. makuwa</name>
    <name type="common">Oriental melon</name>
    <dbReference type="NCBI Taxonomy" id="1194695"/>
    <lineage>
        <taxon>Eukaryota</taxon>
        <taxon>Viridiplantae</taxon>
        <taxon>Streptophyta</taxon>
        <taxon>Embryophyta</taxon>
        <taxon>Tracheophyta</taxon>
        <taxon>Spermatophyta</taxon>
        <taxon>Magnoliopsida</taxon>
        <taxon>eudicotyledons</taxon>
        <taxon>Gunneridae</taxon>
        <taxon>Pentapetalae</taxon>
        <taxon>rosids</taxon>
        <taxon>fabids</taxon>
        <taxon>Cucurbitales</taxon>
        <taxon>Cucurbitaceae</taxon>
        <taxon>Benincaseae</taxon>
        <taxon>Cucumis</taxon>
    </lineage>
</organism>
<sequence length="95" mass="10735">MWLKREAVESISFSRRSYLGLSPRLPPSSSILVAIPSKDKAAEVKKEEALLRGYHPSVRACHKQAGKKRRQPRSEAQLRRQGGSLSAYNEKLFVD</sequence>
<feature type="region of interest" description="Disordered" evidence="1">
    <location>
        <begin position="56"/>
        <end position="95"/>
    </location>
</feature>
<evidence type="ECO:0000313" key="3">
    <source>
        <dbReference type="Proteomes" id="UP000321393"/>
    </source>
</evidence>
<dbReference type="EMBL" id="SSTE01007511">
    <property type="protein sequence ID" value="KAA0056344.1"/>
    <property type="molecule type" value="Genomic_DNA"/>
</dbReference>
<evidence type="ECO:0000313" key="2">
    <source>
        <dbReference type="EMBL" id="KAA0056344.1"/>
    </source>
</evidence>
<evidence type="ECO:0000256" key="1">
    <source>
        <dbReference type="SAM" id="MobiDB-lite"/>
    </source>
</evidence>
<feature type="compositionally biased region" description="Basic residues" evidence="1">
    <location>
        <begin position="60"/>
        <end position="71"/>
    </location>
</feature>
<dbReference type="AlphaFoldDB" id="A0A5A7UMC4"/>
<name>A0A5A7UMC4_CUCMM</name>
<reference evidence="2 3" key="1">
    <citation type="submission" date="2019-08" db="EMBL/GenBank/DDBJ databases">
        <title>Draft genome sequences of two oriental melons (Cucumis melo L. var makuwa).</title>
        <authorList>
            <person name="Kwon S.-Y."/>
        </authorList>
    </citation>
    <scope>NUCLEOTIDE SEQUENCE [LARGE SCALE GENOMIC DNA]</scope>
    <source>
        <strain evidence="3">cv. SW 3</strain>
        <tissue evidence="2">Leaf</tissue>
    </source>
</reference>
<gene>
    <name evidence="2" type="ORF">E6C27_scaffold186G00630</name>
</gene>